<dbReference type="Pfam" id="PF02957">
    <property type="entry name" value="TT_ORF2-like"/>
    <property type="match status" value="1"/>
</dbReference>
<evidence type="ECO:0000259" key="1">
    <source>
        <dbReference type="Pfam" id="PF02957"/>
    </source>
</evidence>
<protein>
    <submittedName>
        <fullName evidence="2">Putative ORF2</fullName>
    </submittedName>
</protein>
<sequence>TQPFGRGDSRRMGPVGGNKEELWLTSIISSHSLWCGCKEWRQHIPGWHITGEGVSQGTDEEAFAAAVDFAIGIPTGDEDTTAETG</sequence>
<feature type="domain" description="Hepatitis TT virus Orf2/Gyrovirus Vp2 N-terminal" evidence="1">
    <location>
        <begin position="19"/>
        <end position="59"/>
    </location>
</feature>
<evidence type="ECO:0000313" key="2">
    <source>
        <dbReference type="EMBL" id="AKI82147.1"/>
    </source>
</evidence>
<feature type="non-terminal residue" evidence="2">
    <location>
        <position position="1"/>
    </location>
</feature>
<accession>A0A0G2YEW3</accession>
<reference evidence="2" key="1">
    <citation type="submission" date="2015-04" db="EMBL/GenBank/DDBJ databases">
        <title>Metagenomic characterization of fecal virome of Subantarctic and South American fur seals.</title>
        <authorList>
            <person name="Kluge M."/>
            <person name="Campos F.S."/>
            <person name="Tavares M."/>
            <person name="Roehe P.M."/>
            <person name="Giongo A."/>
            <person name="Valdez F.P."/>
            <person name="Franco A.C."/>
        </authorList>
    </citation>
    <scope>NUCLEOTIDE SEQUENCE</scope>
    <source>
        <strain evidence="2">Fur seal/AAUST60/BR/2012</strain>
    </source>
</reference>
<proteinExistence type="predicted"/>
<dbReference type="InterPro" id="IPR004118">
    <property type="entry name" value="HEV_TT_vir_Orf2/Gyrovir_Vp2_N"/>
</dbReference>
<organism evidence="2">
    <name type="scientific">Anellovirus fur seal/AAUST60/BR/2012</name>
    <dbReference type="NCBI Taxonomy" id="1659793"/>
    <lineage>
        <taxon>Viruses</taxon>
        <taxon>Monodnaviria</taxon>
        <taxon>Shotokuvirae</taxon>
        <taxon>Commensaviricota</taxon>
        <taxon>Cardeaviricetes</taxon>
        <taxon>Sanitavirales</taxon>
        <taxon>Anelloviridae</taxon>
    </lineage>
</organism>
<dbReference type="EMBL" id="KR261064">
    <property type="protein sequence ID" value="AKI82147.1"/>
    <property type="molecule type" value="Genomic_DNA"/>
</dbReference>
<name>A0A0G2YEW3_9VIRU</name>
<feature type="non-terminal residue" evidence="2">
    <location>
        <position position="85"/>
    </location>
</feature>